<dbReference type="Proteomes" id="UP000799770">
    <property type="component" value="Unassembled WGS sequence"/>
</dbReference>
<dbReference type="PANTHER" id="PTHR35205:SF1">
    <property type="entry name" value="ZU5 DOMAIN-CONTAINING PROTEIN"/>
    <property type="match status" value="1"/>
</dbReference>
<dbReference type="InterPro" id="IPR003593">
    <property type="entry name" value="AAA+_ATPase"/>
</dbReference>
<keyword evidence="2" id="KW-0378">Hydrolase</keyword>
<dbReference type="SUPFAM" id="SSF52540">
    <property type="entry name" value="P-loop containing nucleoside triphosphate hydrolases"/>
    <property type="match status" value="1"/>
</dbReference>
<dbReference type="Gene3D" id="3.40.50.300">
    <property type="entry name" value="P-loop containing nucleotide triphosphate hydrolases"/>
    <property type="match status" value="1"/>
</dbReference>
<dbReference type="GO" id="GO:0016787">
    <property type="term" value="F:hydrolase activity"/>
    <property type="evidence" value="ECO:0007669"/>
    <property type="project" value="UniProtKB-KW"/>
</dbReference>
<evidence type="ECO:0000313" key="3">
    <source>
        <dbReference type="Proteomes" id="UP000799770"/>
    </source>
</evidence>
<dbReference type="InterPro" id="IPR042197">
    <property type="entry name" value="Apaf_helical"/>
</dbReference>
<proteinExistence type="predicted"/>
<dbReference type="Gene3D" id="1.10.8.430">
    <property type="entry name" value="Helical domain of apoptotic protease-activating factors"/>
    <property type="match status" value="1"/>
</dbReference>
<sequence length="536" mass="59863">MVQEAPFSWATRCNELLQSLDASSLSRVQSFASKDAVDKLVKELQHQRKNLQKNQILSRMKKISGIIDPLAIAADSLSQGAAVPSHLFWGLLALSIQVSASRTEFIDITFKTYEALLSVVPRFESYLEILQTCPSLSLSIQNVFVAYASLSRQCVKTFDKGFNFLRQLKWIRYQYSFEETLRRLRKLTEVVHTEAGFELERISLHVAEERHHQLVVGQQEVLSAVTGNLASLDIDEKDKFMIPYPSNTAFTGRSRELDDIHQALQGADTNPVGGQRVVAICGLGGVGKSQLALKYAHDYRSHYKACFWVTCDSAVKIDGDFATIAIKLGIPNLGLHQNREQLKHWFSKAGRDCLLIFDNAENVTELSEFWPYSSKCCIILTSQNSSWLLKENVSYGIALKSLTTAESFELLKKTTEKQGRSIDYEAGAAIVKETGGLPLAIRHIGSYICAMGTNVAEFLADYQNESEASAIDAWSESAPSWYSHTLSTFLNYAFERLTPDAISLLTVIIFLDSEAIDETIFLQASGTSTKFMPKSR</sequence>
<keyword evidence="3" id="KW-1185">Reference proteome</keyword>
<protein>
    <submittedName>
        <fullName evidence="2">P-loop containing nucleoside triphosphate hydrolase protein</fullName>
    </submittedName>
</protein>
<evidence type="ECO:0000313" key="2">
    <source>
        <dbReference type="EMBL" id="KAF2105691.1"/>
    </source>
</evidence>
<dbReference type="EMBL" id="ML977374">
    <property type="protein sequence ID" value="KAF2105691.1"/>
    <property type="molecule type" value="Genomic_DNA"/>
</dbReference>
<dbReference type="PRINTS" id="PR00364">
    <property type="entry name" value="DISEASERSIST"/>
</dbReference>
<accession>A0A6A5YHL0</accession>
<gene>
    <name evidence="2" type="ORF">BDV96DRAFT_677122</name>
</gene>
<name>A0A6A5YHL0_9PLEO</name>
<dbReference type="InterPro" id="IPR027417">
    <property type="entry name" value="P-loop_NTPase"/>
</dbReference>
<dbReference type="PANTHER" id="PTHR35205">
    <property type="entry name" value="NB-ARC AND TPR DOMAIN PROTEIN"/>
    <property type="match status" value="1"/>
</dbReference>
<evidence type="ECO:0000259" key="1">
    <source>
        <dbReference type="SMART" id="SM00382"/>
    </source>
</evidence>
<dbReference type="InterPro" id="IPR002182">
    <property type="entry name" value="NB-ARC"/>
</dbReference>
<dbReference type="SMART" id="SM00382">
    <property type="entry name" value="AAA"/>
    <property type="match status" value="1"/>
</dbReference>
<reference evidence="2" key="1">
    <citation type="journal article" date="2020" name="Stud. Mycol.">
        <title>101 Dothideomycetes genomes: a test case for predicting lifestyles and emergence of pathogens.</title>
        <authorList>
            <person name="Haridas S."/>
            <person name="Albert R."/>
            <person name="Binder M."/>
            <person name="Bloem J."/>
            <person name="Labutti K."/>
            <person name="Salamov A."/>
            <person name="Andreopoulos B."/>
            <person name="Baker S."/>
            <person name="Barry K."/>
            <person name="Bills G."/>
            <person name="Bluhm B."/>
            <person name="Cannon C."/>
            <person name="Castanera R."/>
            <person name="Culley D."/>
            <person name="Daum C."/>
            <person name="Ezra D."/>
            <person name="Gonzalez J."/>
            <person name="Henrissat B."/>
            <person name="Kuo A."/>
            <person name="Liang C."/>
            <person name="Lipzen A."/>
            <person name="Lutzoni F."/>
            <person name="Magnuson J."/>
            <person name="Mondo S."/>
            <person name="Nolan M."/>
            <person name="Ohm R."/>
            <person name="Pangilinan J."/>
            <person name="Park H.-J."/>
            <person name="Ramirez L."/>
            <person name="Alfaro M."/>
            <person name="Sun H."/>
            <person name="Tritt A."/>
            <person name="Yoshinaga Y."/>
            <person name="Zwiers L.-H."/>
            <person name="Turgeon B."/>
            <person name="Goodwin S."/>
            <person name="Spatafora J."/>
            <person name="Crous P."/>
            <person name="Grigoriev I."/>
        </authorList>
    </citation>
    <scope>NUCLEOTIDE SEQUENCE</scope>
    <source>
        <strain evidence="2">CBS 627.86</strain>
    </source>
</reference>
<dbReference type="AlphaFoldDB" id="A0A6A5YHL0"/>
<dbReference type="Pfam" id="PF00931">
    <property type="entry name" value="NB-ARC"/>
    <property type="match status" value="1"/>
</dbReference>
<dbReference type="GO" id="GO:0043531">
    <property type="term" value="F:ADP binding"/>
    <property type="evidence" value="ECO:0007669"/>
    <property type="project" value="InterPro"/>
</dbReference>
<dbReference type="OrthoDB" id="674604at2759"/>
<organism evidence="2 3">
    <name type="scientific">Lophiotrema nucula</name>
    <dbReference type="NCBI Taxonomy" id="690887"/>
    <lineage>
        <taxon>Eukaryota</taxon>
        <taxon>Fungi</taxon>
        <taxon>Dikarya</taxon>
        <taxon>Ascomycota</taxon>
        <taxon>Pezizomycotina</taxon>
        <taxon>Dothideomycetes</taxon>
        <taxon>Pleosporomycetidae</taxon>
        <taxon>Pleosporales</taxon>
        <taxon>Lophiotremataceae</taxon>
        <taxon>Lophiotrema</taxon>
    </lineage>
</organism>
<feature type="domain" description="AAA+ ATPase" evidence="1">
    <location>
        <begin position="274"/>
        <end position="414"/>
    </location>
</feature>